<name>A0A5C6S5Y1_9RHOB</name>
<reference evidence="5 6" key="1">
    <citation type="submission" date="2019-08" db="EMBL/GenBank/DDBJ databases">
        <authorList>
            <person name="Ye J."/>
        </authorList>
    </citation>
    <scope>NUCLEOTIDE SEQUENCE [LARGE SCALE GENOMIC DNA]</scope>
    <source>
        <strain evidence="5 6">TK008</strain>
    </source>
</reference>
<organism evidence="5 6">
    <name type="scientific">Paracoccus aurantiacus</name>
    <dbReference type="NCBI Taxonomy" id="2599412"/>
    <lineage>
        <taxon>Bacteria</taxon>
        <taxon>Pseudomonadati</taxon>
        <taxon>Pseudomonadota</taxon>
        <taxon>Alphaproteobacteria</taxon>
        <taxon>Rhodobacterales</taxon>
        <taxon>Paracoccaceae</taxon>
        <taxon>Paracoccus</taxon>
    </lineage>
</organism>
<dbReference type="OrthoDB" id="9793723at2"/>
<keyword evidence="2 5" id="KW-0808">Transferase</keyword>
<dbReference type="SUPFAM" id="SSF53335">
    <property type="entry name" value="S-adenosyl-L-methionine-dependent methyltransferases"/>
    <property type="match status" value="1"/>
</dbReference>
<dbReference type="PANTHER" id="PTHR13090:SF1">
    <property type="entry name" value="ARGININE-HYDROXYLASE NDUFAF5, MITOCHONDRIAL"/>
    <property type="match status" value="1"/>
</dbReference>
<keyword evidence="1 5" id="KW-0489">Methyltransferase</keyword>
<gene>
    <name evidence="5" type="ORF">FQV27_06760</name>
</gene>
<dbReference type="Gene3D" id="3.40.50.150">
    <property type="entry name" value="Vaccinia Virus protein VP39"/>
    <property type="match status" value="1"/>
</dbReference>
<evidence type="ECO:0000256" key="3">
    <source>
        <dbReference type="SAM" id="MobiDB-lite"/>
    </source>
</evidence>
<keyword evidence="6" id="KW-1185">Reference proteome</keyword>
<dbReference type="GO" id="GO:0008757">
    <property type="term" value="F:S-adenosylmethionine-dependent methyltransferase activity"/>
    <property type="evidence" value="ECO:0007669"/>
    <property type="project" value="InterPro"/>
</dbReference>
<feature type="domain" description="Methyltransferase type 11" evidence="4">
    <location>
        <begin position="71"/>
        <end position="126"/>
    </location>
</feature>
<dbReference type="GO" id="GO:0032259">
    <property type="term" value="P:methylation"/>
    <property type="evidence" value="ECO:0007669"/>
    <property type="project" value="UniProtKB-KW"/>
</dbReference>
<comment type="caution">
    <text evidence="5">The sequence shown here is derived from an EMBL/GenBank/DDBJ whole genome shotgun (WGS) entry which is preliminary data.</text>
</comment>
<evidence type="ECO:0000259" key="4">
    <source>
        <dbReference type="Pfam" id="PF08241"/>
    </source>
</evidence>
<dbReference type="InterPro" id="IPR013216">
    <property type="entry name" value="Methyltransf_11"/>
</dbReference>
<dbReference type="AlphaFoldDB" id="A0A5C6S5Y1"/>
<accession>A0A5C6S5Y1</accession>
<dbReference type="InterPro" id="IPR050602">
    <property type="entry name" value="Malonyl-ACP_OMT"/>
</dbReference>
<feature type="region of interest" description="Disordered" evidence="3">
    <location>
        <begin position="258"/>
        <end position="281"/>
    </location>
</feature>
<dbReference type="RefSeq" id="WP_147097105.1">
    <property type="nucleotide sequence ID" value="NZ_JBHUFH010000001.1"/>
</dbReference>
<sequence>MNSVPTLSDTAPPARRLIDPTALEQHRRRAARQGPTDLLHRIAAEEIQDRLAEINRPFTRVAIVTSWPDFWKDAFPDAHVISDAALLDLPEGLDLVVHAMALHWAEDPVGQIVQCARALKPDGLFIAAMMGGDTLLELRDTLSRAEIEATGGLSPRILPMGEIRDLGALLSRAGLALPVADHLPLQVSYRDLFHLATDLRAMAESNALNDRLRRPTRREVFARAAADYALRYPDPANAARIIATFDMIFLTGWAPDASQQKPLRPGSAKASLIDALTPRET</sequence>
<protein>
    <submittedName>
        <fullName evidence="5">Methyltransferase domain-containing protein</fullName>
    </submittedName>
</protein>
<dbReference type="InterPro" id="IPR029063">
    <property type="entry name" value="SAM-dependent_MTases_sf"/>
</dbReference>
<evidence type="ECO:0000256" key="2">
    <source>
        <dbReference type="ARBA" id="ARBA00022679"/>
    </source>
</evidence>
<dbReference type="Pfam" id="PF08241">
    <property type="entry name" value="Methyltransf_11"/>
    <property type="match status" value="1"/>
</dbReference>
<dbReference type="EMBL" id="VOPL01000002">
    <property type="protein sequence ID" value="TXB69815.1"/>
    <property type="molecule type" value="Genomic_DNA"/>
</dbReference>
<evidence type="ECO:0000313" key="6">
    <source>
        <dbReference type="Proteomes" id="UP000321562"/>
    </source>
</evidence>
<dbReference type="Proteomes" id="UP000321562">
    <property type="component" value="Unassembled WGS sequence"/>
</dbReference>
<proteinExistence type="predicted"/>
<evidence type="ECO:0000256" key="1">
    <source>
        <dbReference type="ARBA" id="ARBA00022603"/>
    </source>
</evidence>
<dbReference type="PANTHER" id="PTHR13090">
    <property type="entry name" value="ARGININE-HYDROXYLASE NDUFAF5, MITOCHONDRIAL"/>
    <property type="match status" value="1"/>
</dbReference>
<evidence type="ECO:0000313" key="5">
    <source>
        <dbReference type="EMBL" id="TXB69815.1"/>
    </source>
</evidence>